<reference evidence="7" key="2">
    <citation type="submission" date="2019-09" db="UniProtKB">
        <authorList>
            <consortium name="WormBaseParasite"/>
        </authorList>
    </citation>
    <scope>IDENTIFICATION</scope>
</reference>
<dbReference type="GO" id="GO:0043005">
    <property type="term" value="C:neuron projection"/>
    <property type="evidence" value="ECO:0007669"/>
    <property type="project" value="TreeGrafter"/>
</dbReference>
<dbReference type="Pfam" id="PF13927">
    <property type="entry name" value="Ig_3"/>
    <property type="match status" value="1"/>
</dbReference>
<dbReference type="InterPro" id="IPR013783">
    <property type="entry name" value="Ig-like_fold"/>
</dbReference>
<sequence length="146" mass="16155">MGDTVALLGEDVDLTCKVDNLGRHMVAFVRASTPPRLISFDEKIFRQKDKYELKSKMGPLNNEWILTIKNVQVVPPAVSRGTPSAVEVREGHNVTLTCRAEGNPTPTVVWRRQDKQIIRYNGATGFGGEPAALALVSHRIRCRATS</sequence>
<dbReference type="AlphaFoldDB" id="A0A183FMP1"/>
<evidence type="ECO:0000259" key="4">
    <source>
        <dbReference type="PROSITE" id="PS50835"/>
    </source>
</evidence>
<accession>A0A183FMP1</accession>
<evidence type="ECO:0000313" key="6">
    <source>
        <dbReference type="Proteomes" id="UP000050761"/>
    </source>
</evidence>
<feature type="domain" description="Ig-like" evidence="4">
    <location>
        <begin position="76"/>
        <end position="146"/>
    </location>
</feature>
<evidence type="ECO:0000256" key="3">
    <source>
        <dbReference type="ARBA" id="ARBA00023319"/>
    </source>
</evidence>
<proteinExistence type="predicted"/>
<evidence type="ECO:0000256" key="2">
    <source>
        <dbReference type="ARBA" id="ARBA00023157"/>
    </source>
</evidence>
<dbReference type="PANTHER" id="PTHR12231:SF253">
    <property type="entry name" value="DPR-INTERACTING PROTEIN ETA, ISOFORM B-RELATED"/>
    <property type="match status" value="1"/>
</dbReference>
<gene>
    <name evidence="5" type="ORF">HPBE_LOCUS8684</name>
</gene>
<evidence type="ECO:0000313" key="5">
    <source>
        <dbReference type="EMBL" id="VDO77379.1"/>
    </source>
</evidence>
<protein>
    <submittedName>
        <fullName evidence="7">Ig-like domain-containing protein</fullName>
    </submittedName>
</protein>
<dbReference type="InterPro" id="IPR036179">
    <property type="entry name" value="Ig-like_dom_sf"/>
</dbReference>
<dbReference type="OrthoDB" id="6159398at2759"/>
<dbReference type="EMBL" id="UZAH01026225">
    <property type="protein sequence ID" value="VDO77379.1"/>
    <property type="molecule type" value="Genomic_DNA"/>
</dbReference>
<evidence type="ECO:0000313" key="7">
    <source>
        <dbReference type="WBParaSite" id="HPBE_0000868301-mRNA-1"/>
    </source>
</evidence>
<name>A0A183FMP1_HELPZ</name>
<dbReference type="PROSITE" id="PS50835">
    <property type="entry name" value="IG_LIKE"/>
    <property type="match status" value="1"/>
</dbReference>
<keyword evidence="1" id="KW-0677">Repeat</keyword>
<dbReference type="InterPro" id="IPR051170">
    <property type="entry name" value="Neural/epithelial_adhesion"/>
</dbReference>
<dbReference type="InterPro" id="IPR007110">
    <property type="entry name" value="Ig-like_dom"/>
</dbReference>
<reference evidence="5 6" key="1">
    <citation type="submission" date="2018-11" db="EMBL/GenBank/DDBJ databases">
        <authorList>
            <consortium name="Pathogen Informatics"/>
        </authorList>
    </citation>
    <scope>NUCLEOTIDE SEQUENCE [LARGE SCALE GENOMIC DNA]</scope>
</reference>
<dbReference type="SUPFAM" id="SSF48726">
    <property type="entry name" value="Immunoglobulin"/>
    <property type="match status" value="1"/>
</dbReference>
<keyword evidence="2" id="KW-1015">Disulfide bond</keyword>
<dbReference type="Gene3D" id="2.60.40.10">
    <property type="entry name" value="Immunoglobulins"/>
    <property type="match status" value="2"/>
</dbReference>
<evidence type="ECO:0000256" key="1">
    <source>
        <dbReference type="ARBA" id="ARBA00022737"/>
    </source>
</evidence>
<organism evidence="6 7">
    <name type="scientific">Heligmosomoides polygyrus</name>
    <name type="common">Parasitic roundworm</name>
    <dbReference type="NCBI Taxonomy" id="6339"/>
    <lineage>
        <taxon>Eukaryota</taxon>
        <taxon>Metazoa</taxon>
        <taxon>Ecdysozoa</taxon>
        <taxon>Nematoda</taxon>
        <taxon>Chromadorea</taxon>
        <taxon>Rhabditida</taxon>
        <taxon>Rhabditina</taxon>
        <taxon>Rhabditomorpha</taxon>
        <taxon>Strongyloidea</taxon>
        <taxon>Heligmosomidae</taxon>
        <taxon>Heligmosomoides</taxon>
    </lineage>
</organism>
<accession>A0A3P7YK30</accession>
<keyword evidence="6" id="KW-1185">Reference proteome</keyword>
<dbReference type="Proteomes" id="UP000050761">
    <property type="component" value="Unassembled WGS sequence"/>
</dbReference>
<dbReference type="WBParaSite" id="HPBE_0000868301-mRNA-1">
    <property type="protein sequence ID" value="HPBE_0000868301-mRNA-1"/>
    <property type="gene ID" value="HPBE_0000868301"/>
</dbReference>
<dbReference type="PANTHER" id="PTHR12231">
    <property type="entry name" value="CTX-RELATED TYPE I TRANSMEMBRANE PROTEIN"/>
    <property type="match status" value="1"/>
</dbReference>
<keyword evidence="3" id="KW-0393">Immunoglobulin domain</keyword>